<feature type="compositionally biased region" description="Basic residues" evidence="1">
    <location>
        <begin position="44"/>
        <end position="60"/>
    </location>
</feature>
<sequence>MLGGNDALTADPKSAQPEVEVTHTKASGKRPTESPAPDPTATGRPRKWVKIAVRKYKAHRREGSLRRAAQEREPEVSTEDTSPTYRRPKSMRDLSDLRVLVDDEGYYVLQMAD</sequence>
<evidence type="ECO:0000256" key="1">
    <source>
        <dbReference type="SAM" id="MobiDB-lite"/>
    </source>
</evidence>
<dbReference type="Proteomes" id="UP001222027">
    <property type="component" value="Unassembled WGS sequence"/>
</dbReference>
<organism evidence="2 3">
    <name type="scientific">Ensete ventricosum</name>
    <name type="common">Abyssinian banana</name>
    <name type="synonym">Musa ensete</name>
    <dbReference type="NCBI Taxonomy" id="4639"/>
    <lineage>
        <taxon>Eukaryota</taxon>
        <taxon>Viridiplantae</taxon>
        <taxon>Streptophyta</taxon>
        <taxon>Embryophyta</taxon>
        <taxon>Tracheophyta</taxon>
        <taxon>Spermatophyta</taxon>
        <taxon>Magnoliopsida</taxon>
        <taxon>Liliopsida</taxon>
        <taxon>Zingiberales</taxon>
        <taxon>Musaceae</taxon>
        <taxon>Ensete</taxon>
    </lineage>
</organism>
<reference evidence="2 3" key="1">
    <citation type="submission" date="2022-12" db="EMBL/GenBank/DDBJ databases">
        <title>Chromosome-scale assembly of the Ensete ventricosum genome.</title>
        <authorList>
            <person name="Dussert Y."/>
            <person name="Stocks J."/>
            <person name="Wendawek A."/>
            <person name="Woldeyes F."/>
            <person name="Nichols R.A."/>
            <person name="Borrell J.S."/>
        </authorList>
    </citation>
    <scope>NUCLEOTIDE SEQUENCE [LARGE SCALE GENOMIC DNA]</scope>
    <source>
        <strain evidence="3">cv. Maze</strain>
        <tissue evidence="2">Seeds</tissue>
    </source>
</reference>
<dbReference type="AlphaFoldDB" id="A0AAV8RYE9"/>
<protein>
    <submittedName>
        <fullName evidence="2">Uncharacterized protein</fullName>
    </submittedName>
</protein>
<proteinExistence type="predicted"/>
<gene>
    <name evidence="2" type="ORF">OPV22_002598</name>
</gene>
<dbReference type="EMBL" id="JAQQAF010000001">
    <property type="protein sequence ID" value="KAJ8512164.1"/>
    <property type="molecule type" value="Genomic_DNA"/>
</dbReference>
<evidence type="ECO:0000313" key="3">
    <source>
        <dbReference type="Proteomes" id="UP001222027"/>
    </source>
</evidence>
<evidence type="ECO:0000313" key="2">
    <source>
        <dbReference type="EMBL" id="KAJ8512164.1"/>
    </source>
</evidence>
<feature type="compositionally biased region" description="Basic and acidic residues" evidence="1">
    <location>
        <begin position="61"/>
        <end position="75"/>
    </location>
</feature>
<accession>A0AAV8RYE9</accession>
<comment type="caution">
    <text evidence="2">The sequence shown here is derived from an EMBL/GenBank/DDBJ whole genome shotgun (WGS) entry which is preliminary data.</text>
</comment>
<keyword evidence="3" id="KW-1185">Reference proteome</keyword>
<feature type="region of interest" description="Disordered" evidence="1">
    <location>
        <begin position="1"/>
        <end position="90"/>
    </location>
</feature>
<name>A0AAV8RYE9_ENSVE</name>